<sequence>MVNNQNKLIILICHYNNLEGLNASILSINESIEVDILIVDDGSIEKPNLASLKEKYKGGDIFLEILPKNMGVGMATNHGLEVILKMNYEFTGRLDCGDTNHTDKYSKQITYLREHPEIKLVGTFVNMVDTNGKLLFVLKHPTTYDSIIKKIHLNSTFVNSSVIYYVDILKDVGLFPEKYHRNGEDFAFFFNVIKKFKVANMPEVLLDYVVDPNSLSSTRRVEQVKARISILKSHFYFGFYPIYGLIRNYILLLAPRDFTTFIKKIINKN</sequence>
<dbReference type="InterPro" id="IPR001173">
    <property type="entry name" value="Glyco_trans_2-like"/>
</dbReference>
<evidence type="ECO:0000259" key="1">
    <source>
        <dbReference type="Pfam" id="PF00535"/>
    </source>
</evidence>
<comment type="caution">
    <text evidence="2">The sequence shown here is derived from an EMBL/GenBank/DDBJ whole genome shotgun (WGS) entry which is preliminary data.</text>
</comment>
<feature type="domain" description="Glycosyltransferase 2-like" evidence="1">
    <location>
        <begin position="10"/>
        <end position="125"/>
    </location>
</feature>
<dbReference type="OrthoDB" id="9815829at2"/>
<proteinExistence type="predicted"/>
<dbReference type="SUPFAM" id="SSF53448">
    <property type="entry name" value="Nucleotide-diphospho-sugar transferases"/>
    <property type="match status" value="1"/>
</dbReference>
<dbReference type="RefSeq" id="WP_115811574.1">
    <property type="nucleotide sequence ID" value="NZ_JABFDI010000014.1"/>
</dbReference>
<dbReference type="AlphaFoldDB" id="A0A3D9LM20"/>
<evidence type="ECO:0000313" key="2">
    <source>
        <dbReference type="EMBL" id="REE08469.1"/>
    </source>
</evidence>
<keyword evidence="3" id="KW-1185">Reference proteome</keyword>
<reference evidence="2 3" key="1">
    <citation type="submission" date="2018-07" db="EMBL/GenBank/DDBJ databases">
        <title>Genomic Encyclopedia of Type Strains, Phase III (KMG-III): the genomes of soil and plant-associated and newly described type strains.</title>
        <authorList>
            <person name="Whitman W."/>
        </authorList>
    </citation>
    <scope>NUCLEOTIDE SEQUENCE [LARGE SCALE GENOMIC DNA]</scope>
    <source>
        <strain evidence="2 3">CECT 7948</strain>
    </source>
</reference>
<gene>
    <name evidence="2" type="ORF">DFQ09_107148</name>
</gene>
<dbReference type="Proteomes" id="UP000256919">
    <property type="component" value="Unassembled WGS sequence"/>
</dbReference>
<name>A0A3D9LM20_9FLAO</name>
<dbReference type="GO" id="GO:0016740">
    <property type="term" value="F:transferase activity"/>
    <property type="evidence" value="ECO:0007669"/>
    <property type="project" value="UniProtKB-KW"/>
</dbReference>
<dbReference type="Pfam" id="PF00535">
    <property type="entry name" value="Glycos_transf_2"/>
    <property type="match status" value="1"/>
</dbReference>
<dbReference type="EMBL" id="QREI01000007">
    <property type="protein sequence ID" value="REE08469.1"/>
    <property type="molecule type" value="Genomic_DNA"/>
</dbReference>
<evidence type="ECO:0000313" key="3">
    <source>
        <dbReference type="Proteomes" id="UP000256919"/>
    </source>
</evidence>
<dbReference type="Gene3D" id="3.90.550.10">
    <property type="entry name" value="Spore Coat Polysaccharide Biosynthesis Protein SpsA, Chain A"/>
    <property type="match status" value="1"/>
</dbReference>
<dbReference type="InterPro" id="IPR029044">
    <property type="entry name" value="Nucleotide-diphossugar_trans"/>
</dbReference>
<keyword evidence="2" id="KW-0808">Transferase</keyword>
<accession>A0A3D9LM20</accession>
<protein>
    <submittedName>
        <fullName evidence="2">GT2 family glycosyltransferase</fullName>
    </submittedName>
</protein>
<organism evidence="2 3">
    <name type="scientific">Winogradskyella pacifica</name>
    <dbReference type="NCBI Taxonomy" id="664642"/>
    <lineage>
        <taxon>Bacteria</taxon>
        <taxon>Pseudomonadati</taxon>
        <taxon>Bacteroidota</taxon>
        <taxon>Flavobacteriia</taxon>
        <taxon>Flavobacteriales</taxon>
        <taxon>Flavobacteriaceae</taxon>
        <taxon>Winogradskyella</taxon>
    </lineage>
</organism>